<dbReference type="CTD" id="36385435"/>
<dbReference type="InterPro" id="IPR012337">
    <property type="entry name" value="RNaseH-like_sf"/>
</dbReference>
<dbReference type="Gene3D" id="3.30.420.10">
    <property type="entry name" value="Ribonuclease H-like superfamily/Ribonuclease H"/>
    <property type="match status" value="1"/>
</dbReference>
<keyword evidence="3" id="KW-1185">Reference proteome</keyword>
<dbReference type="PROSITE" id="PS50994">
    <property type="entry name" value="INTEGRASE"/>
    <property type="match status" value="1"/>
</dbReference>
<dbReference type="GeneID" id="36385435"/>
<dbReference type="GO" id="GO:0003676">
    <property type="term" value="F:nucleic acid binding"/>
    <property type="evidence" value="ECO:0007669"/>
    <property type="project" value="InterPro"/>
</dbReference>
<dbReference type="EMBL" id="LN609400">
    <property type="protein sequence ID" value="CEF60622.1"/>
    <property type="molecule type" value="Genomic_DNA"/>
</dbReference>
<dbReference type="WBParaSite" id="SRAE_X000235700.1">
    <property type="protein sequence ID" value="SRAE_X000235700.1"/>
    <property type="gene ID" value="WBGene00267941"/>
</dbReference>
<accession>A0A090KXM3</accession>
<dbReference type="GO" id="GO:0015074">
    <property type="term" value="P:DNA integration"/>
    <property type="evidence" value="ECO:0007669"/>
    <property type="project" value="InterPro"/>
</dbReference>
<evidence type="ECO:0000313" key="5">
    <source>
        <dbReference type="WormBase" id="SRAE_X000235700"/>
    </source>
</evidence>
<dbReference type="Proteomes" id="UP000035682">
    <property type="component" value="Unplaced"/>
</dbReference>
<dbReference type="RefSeq" id="XP_024499831.1">
    <property type="nucleotide sequence ID" value="XM_024645560.1"/>
</dbReference>
<dbReference type="SUPFAM" id="SSF53098">
    <property type="entry name" value="Ribonuclease H-like"/>
    <property type="match status" value="1"/>
</dbReference>
<dbReference type="InterPro" id="IPR001584">
    <property type="entry name" value="Integrase_cat-core"/>
</dbReference>
<reference evidence="2" key="1">
    <citation type="submission" date="2014-09" db="EMBL/GenBank/DDBJ databases">
        <authorList>
            <person name="Aslett A.Martin."/>
        </authorList>
    </citation>
    <scope>NUCLEOTIDE SEQUENCE</scope>
    <source>
        <strain evidence="2">ED321 Heterogonic</strain>
    </source>
</reference>
<feature type="domain" description="Integrase catalytic" evidence="1">
    <location>
        <begin position="2"/>
        <end position="215"/>
    </location>
</feature>
<reference evidence="3" key="2">
    <citation type="submission" date="2014-09" db="EMBL/GenBank/DDBJ databases">
        <authorList>
            <person name="Martin A.A."/>
        </authorList>
    </citation>
    <scope>NUCLEOTIDE SEQUENCE</scope>
    <source>
        <strain evidence="3">ED321</strain>
    </source>
</reference>
<sequence length="309" mass="35515">MKVTGPRAVMNLDIAGPFMNQSGVAKGKKRYFISLVDYYSKNIYARFINTLKSNKICVEIAKIIKNKQPIVIKCDNAKYFAKIKENLKIELIKLMDDKEISDIDEELLMCAAEGKKGKFAETIMCSENLKSKAFDKLRFKKVIYGSPYHSKSNGNVERSIRTIEESLSKRLIDKADRKEAKLVNQEDLDIICDQYNRSYHGGIRNIPNNLFNEENGDCIMEEAEIINIVEGEIYVKKKPFLIKKHGKRYERIDKESKIVGNKVIINGKEARSIDHVKFPNKNHLSCVSEFQDLKRADFVNSFEGREGEL</sequence>
<organism evidence="2">
    <name type="scientific">Strongyloides ratti</name>
    <name type="common">Parasitic roundworm</name>
    <dbReference type="NCBI Taxonomy" id="34506"/>
    <lineage>
        <taxon>Eukaryota</taxon>
        <taxon>Metazoa</taxon>
        <taxon>Ecdysozoa</taxon>
        <taxon>Nematoda</taxon>
        <taxon>Chromadorea</taxon>
        <taxon>Rhabditida</taxon>
        <taxon>Tylenchina</taxon>
        <taxon>Panagrolaimomorpha</taxon>
        <taxon>Strongyloidoidea</taxon>
        <taxon>Strongyloididae</taxon>
        <taxon>Strongyloides</taxon>
    </lineage>
</organism>
<evidence type="ECO:0000313" key="2">
    <source>
        <dbReference type="EMBL" id="CEF60622.1"/>
    </source>
</evidence>
<dbReference type="OrthoDB" id="115950at2759"/>
<dbReference type="WormBase" id="SRAE_X000235700">
    <property type="protein sequence ID" value="SRP11338"/>
    <property type="gene ID" value="WBGene00267941"/>
</dbReference>
<dbReference type="AlphaFoldDB" id="A0A090KXM3"/>
<protein>
    <submittedName>
        <fullName evidence="2 4">Integrase, catalytic core domain and Ribonuclease H-like domain-containing protein</fullName>
    </submittedName>
</protein>
<gene>
    <name evidence="2 4 5" type="ORF">SRAE_X000235700</name>
</gene>
<evidence type="ECO:0000259" key="1">
    <source>
        <dbReference type="PROSITE" id="PS50994"/>
    </source>
</evidence>
<evidence type="ECO:0000313" key="3">
    <source>
        <dbReference type="Proteomes" id="UP000035682"/>
    </source>
</evidence>
<dbReference type="InterPro" id="IPR036397">
    <property type="entry name" value="RNaseH_sf"/>
</dbReference>
<name>A0A090KXM3_STRRB</name>
<reference evidence="4" key="3">
    <citation type="submission" date="2020-12" db="UniProtKB">
        <authorList>
            <consortium name="WormBaseParasite"/>
        </authorList>
    </citation>
    <scope>IDENTIFICATION</scope>
</reference>
<proteinExistence type="predicted"/>
<evidence type="ECO:0000313" key="4">
    <source>
        <dbReference type="WBParaSite" id="SRAE_X000235700.1"/>
    </source>
</evidence>